<reference evidence="6 7" key="1">
    <citation type="journal article" date="2013" name="Genome Announc.">
        <title>Draft Genome Sequence of Rhodococcus ruber Strain BKS 20-38.</title>
        <authorList>
            <person name="Bala M."/>
            <person name="Kumar S."/>
            <person name="Raghava G.P."/>
            <person name="Mayilraj S."/>
        </authorList>
    </citation>
    <scope>NUCLEOTIDE SEQUENCE [LARGE SCALE GENOMIC DNA]</scope>
    <source>
        <strain evidence="6 7">BKS 20-38</strain>
    </source>
</reference>
<keyword evidence="3" id="KW-0804">Transcription</keyword>
<feature type="domain" description="HTH gntR-type" evidence="5">
    <location>
        <begin position="15"/>
        <end position="83"/>
    </location>
</feature>
<dbReference type="Proteomes" id="UP000011731">
    <property type="component" value="Unassembled WGS sequence"/>
</dbReference>
<dbReference type="PROSITE" id="PS50949">
    <property type="entry name" value="HTH_GNTR"/>
    <property type="match status" value="1"/>
</dbReference>
<dbReference type="Gene3D" id="3.40.1410.10">
    <property type="entry name" value="Chorismate lyase-like"/>
    <property type="match status" value="1"/>
</dbReference>
<keyword evidence="2" id="KW-0238">DNA-binding</keyword>
<dbReference type="InterPro" id="IPR011663">
    <property type="entry name" value="UTRA"/>
</dbReference>
<dbReference type="PATRIC" id="fig|1278076.4.peg.212"/>
<name>M2YZ02_9NOCA</name>
<evidence type="ECO:0000313" key="6">
    <source>
        <dbReference type="EMBL" id="EME67255.1"/>
    </source>
</evidence>
<dbReference type="Gene3D" id="1.10.10.10">
    <property type="entry name" value="Winged helix-like DNA-binding domain superfamily/Winged helix DNA-binding domain"/>
    <property type="match status" value="1"/>
</dbReference>
<dbReference type="Pfam" id="PF07702">
    <property type="entry name" value="UTRA"/>
    <property type="match status" value="1"/>
</dbReference>
<dbReference type="GO" id="GO:0045892">
    <property type="term" value="P:negative regulation of DNA-templated transcription"/>
    <property type="evidence" value="ECO:0007669"/>
    <property type="project" value="TreeGrafter"/>
</dbReference>
<feature type="compositionally biased region" description="Basic residues" evidence="4">
    <location>
        <begin position="161"/>
        <end position="170"/>
    </location>
</feature>
<evidence type="ECO:0000256" key="1">
    <source>
        <dbReference type="ARBA" id="ARBA00023015"/>
    </source>
</evidence>
<dbReference type="SMART" id="SM00345">
    <property type="entry name" value="HTH_GNTR"/>
    <property type="match status" value="1"/>
</dbReference>
<evidence type="ECO:0000259" key="5">
    <source>
        <dbReference type="PROSITE" id="PS50949"/>
    </source>
</evidence>
<dbReference type="InterPro" id="IPR036388">
    <property type="entry name" value="WH-like_DNA-bd_sf"/>
</dbReference>
<dbReference type="SUPFAM" id="SSF46785">
    <property type="entry name" value="Winged helix' DNA-binding domain"/>
    <property type="match status" value="1"/>
</dbReference>
<feature type="region of interest" description="Disordered" evidence="4">
    <location>
        <begin position="151"/>
        <end position="271"/>
    </location>
</feature>
<comment type="caution">
    <text evidence="6">The sequence shown here is derived from an EMBL/GenBank/DDBJ whole genome shotgun (WGS) entry which is preliminary data.</text>
</comment>
<organism evidence="6 7">
    <name type="scientific">Rhodococcus ruber BKS 20-38</name>
    <dbReference type="NCBI Taxonomy" id="1278076"/>
    <lineage>
        <taxon>Bacteria</taxon>
        <taxon>Bacillati</taxon>
        <taxon>Actinomycetota</taxon>
        <taxon>Actinomycetes</taxon>
        <taxon>Mycobacteriales</taxon>
        <taxon>Nocardiaceae</taxon>
        <taxon>Rhodococcus</taxon>
    </lineage>
</organism>
<keyword evidence="1" id="KW-0805">Transcription regulation</keyword>
<dbReference type="Pfam" id="PF00392">
    <property type="entry name" value="GntR"/>
    <property type="match status" value="1"/>
</dbReference>
<protein>
    <submittedName>
        <fullName evidence="6">GntR family transcriptional regulator</fullName>
    </submittedName>
</protein>
<dbReference type="EMBL" id="AOEX01000012">
    <property type="protein sequence ID" value="EME67255.1"/>
    <property type="molecule type" value="Genomic_DNA"/>
</dbReference>
<dbReference type="GO" id="GO:0003700">
    <property type="term" value="F:DNA-binding transcription factor activity"/>
    <property type="evidence" value="ECO:0007669"/>
    <property type="project" value="InterPro"/>
</dbReference>
<feature type="compositionally biased region" description="Basic residues" evidence="4">
    <location>
        <begin position="258"/>
        <end position="271"/>
    </location>
</feature>
<dbReference type="CDD" id="cd07377">
    <property type="entry name" value="WHTH_GntR"/>
    <property type="match status" value="1"/>
</dbReference>
<gene>
    <name evidence="6" type="ORF">G352_01052</name>
</gene>
<feature type="compositionally biased region" description="Basic residues" evidence="4">
    <location>
        <begin position="232"/>
        <end position="245"/>
    </location>
</feature>
<accession>M2YZ02</accession>
<keyword evidence="7" id="KW-1185">Reference proteome</keyword>
<dbReference type="InterPro" id="IPR036390">
    <property type="entry name" value="WH_DNA-bd_sf"/>
</dbReference>
<dbReference type="PANTHER" id="PTHR44846">
    <property type="entry name" value="MANNOSYL-D-GLYCERATE TRANSPORT/METABOLISM SYSTEM REPRESSOR MNGR-RELATED"/>
    <property type="match status" value="1"/>
</dbReference>
<dbReference type="PANTHER" id="PTHR44846:SF17">
    <property type="entry name" value="GNTR-FAMILY TRANSCRIPTIONAL REGULATOR"/>
    <property type="match status" value="1"/>
</dbReference>
<evidence type="ECO:0000256" key="3">
    <source>
        <dbReference type="ARBA" id="ARBA00023163"/>
    </source>
</evidence>
<dbReference type="AlphaFoldDB" id="M2YZ02"/>
<evidence type="ECO:0000256" key="4">
    <source>
        <dbReference type="SAM" id="MobiDB-lite"/>
    </source>
</evidence>
<proteinExistence type="predicted"/>
<sequence>MSAQLAVELDRSSPVPLYFQLAQAIEKAILGGDLAPGDRFENELALAQRLNLSRPTTRRAIQELVDKGLLVRKRGVGTQVVQSPVHRPVELTSLFDDLARAGQTPTTKLLEYRVGPPDDEVAFELNLGPDAEGVSIRRLRCTNGEPLAIMANPASRIPGRPSRRRGRVRTQPRPGRGGRLDPSAAVHQRGTVGDHGQPPPGRARAGGRGTRGSRPLPVAAGPGRAHPPGATAHRRARRHPRGSRAARREDGRTAAHHEPHRVRRFGHRSRVRQPLLPRVALLLRHHRRRPLRSAGRTS</sequence>
<dbReference type="InterPro" id="IPR050679">
    <property type="entry name" value="Bact_HTH_transcr_reg"/>
</dbReference>
<feature type="compositionally biased region" description="Low complexity" evidence="4">
    <location>
        <begin position="212"/>
        <end position="231"/>
    </location>
</feature>
<dbReference type="GO" id="GO:0003677">
    <property type="term" value="F:DNA binding"/>
    <property type="evidence" value="ECO:0007669"/>
    <property type="project" value="UniProtKB-KW"/>
</dbReference>
<evidence type="ECO:0000313" key="7">
    <source>
        <dbReference type="Proteomes" id="UP000011731"/>
    </source>
</evidence>
<evidence type="ECO:0000256" key="2">
    <source>
        <dbReference type="ARBA" id="ARBA00023125"/>
    </source>
</evidence>
<feature type="compositionally biased region" description="Basic and acidic residues" evidence="4">
    <location>
        <begin position="246"/>
        <end position="257"/>
    </location>
</feature>
<dbReference type="SUPFAM" id="SSF64288">
    <property type="entry name" value="Chorismate lyase-like"/>
    <property type="match status" value="1"/>
</dbReference>
<dbReference type="InterPro" id="IPR000524">
    <property type="entry name" value="Tscrpt_reg_HTH_GntR"/>
</dbReference>
<dbReference type="InterPro" id="IPR028978">
    <property type="entry name" value="Chorismate_lyase_/UTRA_dom_sf"/>
</dbReference>